<proteinExistence type="predicted"/>
<dbReference type="Pfam" id="PF13503">
    <property type="entry name" value="DUF4123"/>
    <property type="match status" value="1"/>
</dbReference>
<dbReference type="EMBL" id="CP077076">
    <property type="protein sequence ID" value="QXH49191.1"/>
    <property type="molecule type" value="Genomic_DNA"/>
</dbReference>
<accession>A0ABX8MY90</accession>
<gene>
    <name evidence="2" type="ORF">KSS94_14640</name>
</gene>
<reference evidence="2" key="1">
    <citation type="journal article" date="2021" name="Microorganisms">
        <title>The Ever-Expanding Pseudomonas Genus: Description of 43 New Species and Partition of the Pseudomonas putida Group.</title>
        <authorList>
            <person name="Girard L."/>
            <person name="Lood C."/>
            <person name="Hofte M."/>
            <person name="Vandamme P."/>
            <person name="Rokni-Zadeh H."/>
            <person name="van Noort V."/>
            <person name="Lavigne R."/>
            <person name="De Mot R."/>
        </authorList>
    </citation>
    <scope>NUCLEOTIDE SEQUENCE</scope>
    <source>
        <strain evidence="2">COW40</strain>
    </source>
</reference>
<sequence>MSESILNALFATPSCTLDALEPAPALTFIIDQGIEPDALASLYQLGEPFEPTLLLKDSEFAGLALQGPFSFSAAPGSVLAENAAALCLARRCGMVLAAPCPEQAVAHMRTLLKVNDGSGGQSLLSLGNPHLWAALMLTAGPNAPRLFGPLGQILTPVPAHLEVAEQPWYLWPAPPQQQVDGPQWPYDLPPGLRPTARTLRLLYWLDGEHVIFGSPKGGEVPTAVANLETLIEHGISEGRDLKQLPGHVNGSLLADNAQAMAILRSDAKPSAKSEQLAGLAG</sequence>
<name>A0ABX8MY90_9PSED</name>
<evidence type="ECO:0000259" key="1">
    <source>
        <dbReference type="Pfam" id="PF13503"/>
    </source>
</evidence>
<evidence type="ECO:0000313" key="3">
    <source>
        <dbReference type="Proteomes" id="UP001046350"/>
    </source>
</evidence>
<feature type="domain" description="DUF4123" evidence="1">
    <location>
        <begin position="29"/>
        <end position="136"/>
    </location>
</feature>
<dbReference type="RefSeq" id="WP_217838815.1">
    <property type="nucleotide sequence ID" value="NZ_CP077076.1"/>
</dbReference>
<dbReference type="InterPro" id="IPR025391">
    <property type="entry name" value="DUF4123"/>
</dbReference>
<protein>
    <submittedName>
        <fullName evidence="2">DUF4123 domain-containing protein</fullName>
    </submittedName>
</protein>
<keyword evidence="3" id="KW-1185">Reference proteome</keyword>
<dbReference type="Proteomes" id="UP001046350">
    <property type="component" value="Chromosome"/>
</dbReference>
<organism evidence="2 3">
    <name type="scientific">Pseudomonas fakonensis</name>
    <dbReference type="NCBI Taxonomy" id="2842355"/>
    <lineage>
        <taxon>Bacteria</taxon>
        <taxon>Pseudomonadati</taxon>
        <taxon>Pseudomonadota</taxon>
        <taxon>Gammaproteobacteria</taxon>
        <taxon>Pseudomonadales</taxon>
        <taxon>Pseudomonadaceae</taxon>
        <taxon>Pseudomonas</taxon>
    </lineage>
</organism>
<evidence type="ECO:0000313" key="2">
    <source>
        <dbReference type="EMBL" id="QXH49191.1"/>
    </source>
</evidence>